<evidence type="ECO:0000256" key="2">
    <source>
        <dbReference type="ARBA" id="ARBA00022475"/>
    </source>
</evidence>
<dbReference type="PANTHER" id="PTHR21143:SF134">
    <property type="entry name" value="GUSTATORY RECEPTOR"/>
    <property type="match status" value="1"/>
</dbReference>
<evidence type="ECO:0000256" key="5">
    <source>
        <dbReference type="ARBA" id="ARBA00023136"/>
    </source>
</evidence>
<evidence type="ECO:0000256" key="8">
    <source>
        <dbReference type="RuleBase" id="RU363108"/>
    </source>
</evidence>
<feature type="transmembrane region" description="Helical" evidence="8">
    <location>
        <begin position="137"/>
        <end position="158"/>
    </location>
</feature>
<feature type="transmembrane region" description="Helical" evidence="8">
    <location>
        <begin position="284"/>
        <end position="302"/>
    </location>
</feature>
<evidence type="ECO:0000313" key="9">
    <source>
        <dbReference type="Proteomes" id="UP000829291"/>
    </source>
</evidence>
<evidence type="ECO:0000313" key="10">
    <source>
        <dbReference type="RefSeq" id="XP_046601972.1"/>
    </source>
</evidence>
<name>A0ABM3GNX4_NEOLC</name>
<dbReference type="GeneID" id="124295582"/>
<dbReference type="PANTHER" id="PTHR21143">
    <property type="entry name" value="INVERTEBRATE GUSTATORY RECEPTOR"/>
    <property type="match status" value="1"/>
</dbReference>
<keyword evidence="3 8" id="KW-0812">Transmembrane</keyword>
<feature type="transmembrane region" description="Helical" evidence="8">
    <location>
        <begin position="178"/>
        <end position="197"/>
    </location>
</feature>
<feature type="transmembrane region" description="Helical" evidence="8">
    <location>
        <begin position="40"/>
        <end position="60"/>
    </location>
</feature>
<evidence type="ECO:0000256" key="6">
    <source>
        <dbReference type="ARBA" id="ARBA00023170"/>
    </source>
</evidence>
<reference evidence="10" key="1">
    <citation type="submission" date="2025-08" db="UniProtKB">
        <authorList>
            <consortium name="RefSeq"/>
        </authorList>
    </citation>
    <scope>IDENTIFICATION</scope>
    <source>
        <tissue evidence="10">Thorax and Abdomen</tissue>
    </source>
</reference>
<keyword evidence="2 8" id="KW-1003">Cell membrane</keyword>
<dbReference type="InterPro" id="IPR013604">
    <property type="entry name" value="7TM_chemorcpt"/>
</dbReference>
<protein>
    <recommendedName>
        <fullName evidence="8">Gustatory receptor</fullName>
    </recommendedName>
</protein>
<evidence type="ECO:0000256" key="4">
    <source>
        <dbReference type="ARBA" id="ARBA00022989"/>
    </source>
</evidence>
<keyword evidence="7 8" id="KW-0807">Transducer</keyword>
<evidence type="ECO:0000256" key="3">
    <source>
        <dbReference type="ARBA" id="ARBA00022692"/>
    </source>
</evidence>
<proteinExistence type="inferred from homology"/>
<comment type="caution">
    <text evidence="8">Lacks conserved residue(s) required for the propagation of feature annotation.</text>
</comment>
<comment type="function">
    <text evidence="8">Gustatory receptor which mediates acceptance or avoidance behavior, depending on its substrates.</text>
</comment>
<keyword evidence="6 8" id="KW-0675">Receptor</keyword>
<dbReference type="Proteomes" id="UP000829291">
    <property type="component" value="Chromosome 7"/>
</dbReference>
<dbReference type="RefSeq" id="XP_046601972.1">
    <property type="nucleotide sequence ID" value="XM_046746016.1"/>
</dbReference>
<accession>A0ABM3GNX4</accession>
<comment type="similarity">
    <text evidence="8">Belongs to the insect chemoreceptor superfamily. Gustatory receptor (GR) family.</text>
</comment>
<comment type="subcellular location">
    <subcellularLocation>
        <location evidence="1 8">Cell membrane</location>
        <topology evidence="1 8">Multi-pass membrane protein</topology>
    </subcellularLocation>
</comment>
<sequence>MFFTEPKNFYEAIKPLSYFNWFVGLGVFRKPNQSNLSFLYMRLQMVIFNLINWTMVYTGLIIVMQTEDTINDGPPMARTMYRVLICANSCLVVLAPLSAWLQLKEVKRVILQMESLDVTLQTTLGIKTNYKGIYIRLNCEVIVGVLFMFAVSIVDFLVSPSYGQSLMTVLSVSATQHQPIIAIFLLGLNFCTSLRYVKSKFRDLNNGLQELAAGQSATSCYSSEKLFVTSQNIANTISIGGIKKVQVKSLKNDQLRLLREIRKIHWELSKLAIKINSVYGVQNLIIMGLSFVMITGLLYTIYCTVMWESATIETFRNIIPSTTWAIIYAFQIVVISHSCWSTTNEAQRTGEVIYEFFIPKLQDENMQKEIQEFSVQMLQNPVRFNACGFFDMDYTYIQGVIGSVTTYLVILIQMSQLSQSSTSNPPANETGG</sequence>
<dbReference type="Pfam" id="PF08395">
    <property type="entry name" value="7tm_7"/>
    <property type="match status" value="1"/>
</dbReference>
<evidence type="ECO:0000256" key="7">
    <source>
        <dbReference type="ARBA" id="ARBA00023224"/>
    </source>
</evidence>
<feature type="transmembrane region" description="Helical" evidence="8">
    <location>
        <begin position="80"/>
        <end position="103"/>
    </location>
</feature>
<evidence type="ECO:0000256" key="1">
    <source>
        <dbReference type="ARBA" id="ARBA00004651"/>
    </source>
</evidence>
<keyword evidence="4 8" id="KW-1133">Transmembrane helix</keyword>
<keyword evidence="9" id="KW-1185">Reference proteome</keyword>
<organism evidence="9 10">
    <name type="scientific">Neodiprion lecontei</name>
    <name type="common">Redheaded pine sawfly</name>
    <dbReference type="NCBI Taxonomy" id="441921"/>
    <lineage>
        <taxon>Eukaryota</taxon>
        <taxon>Metazoa</taxon>
        <taxon>Ecdysozoa</taxon>
        <taxon>Arthropoda</taxon>
        <taxon>Hexapoda</taxon>
        <taxon>Insecta</taxon>
        <taxon>Pterygota</taxon>
        <taxon>Neoptera</taxon>
        <taxon>Endopterygota</taxon>
        <taxon>Hymenoptera</taxon>
        <taxon>Tenthredinoidea</taxon>
        <taxon>Diprionidae</taxon>
        <taxon>Diprioninae</taxon>
        <taxon>Neodiprion</taxon>
    </lineage>
</organism>
<feature type="transmembrane region" description="Helical" evidence="8">
    <location>
        <begin position="322"/>
        <end position="340"/>
    </location>
</feature>
<keyword evidence="5 8" id="KW-0472">Membrane</keyword>
<gene>
    <name evidence="10" type="primary">LOC124295582</name>
</gene>